<evidence type="ECO:0000256" key="2">
    <source>
        <dbReference type="ARBA" id="ARBA00022737"/>
    </source>
</evidence>
<dbReference type="Proteomes" id="UP001195483">
    <property type="component" value="Unassembled WGS sequence"/>
</dbReference>
<dbReference type="GO" id="GO:0010506">
    <property type="term" value="P:regulation of autophagy"/>
    <property type="evidence" value="ECO:0007669"/>
    <property type="project" value="InterPro"/>
</dbReference>
<dbReference type="Pfam" id="PF25178">
    <property type="entry name" value="Beta-prop_WDR41"/>
    <property type="match status" value="1"/>
</dbReference>
<reference evidence="4" key="2">
    <citation type="journal article" date="2021" name="Genome Biol. Evol.">
        <title>Developing a high-quality reference genome for a parasitic bivalve with doubly uniparental inheritance (Bivalvia: Unionida).</title>
        <authorList>
            <person name="Smith C.H."/>
        </authorList>
    </citation>
    <scope>NUCLEOTIDE SEQUENCE</scope>
    <source>
        <strain evidence="4">CHS0354</strain>
        <tissue evidence="4">Mantle</tissue>
    </source>
</reference>
<accession>A0AAE0VXN9</accession>
<proteinExistence type="predicted"/>
<sequence>MSFFQRLLSGSYEKEKPSKEQVEVQTIDADQPLNPYTELFLLQNHTDIIRILLQIDNKRCVTAADDNKAIIWNIVLGYHLAVLSGHTHPITSIILLPPRRNNSVQLLTGSSDKQIRRWDVETGECLQVISNHGTSVRCLTLVDISLRSMFCSGGQELCLWSTDGKLLDRFEVCSTEEADICYIIPVTNDRIVTAADKQMVVYSITSVYLDGGVEEDENKKISLVKKLPSHREVIRCLINIRDGYFASGSIDGSIILWKTETLLPYRYFNSVTEYLGPDKMYPYSIQCMMTVDERYILAAVGAGFSLYDSVTGNLVLHKKVAHYSKILCLTFACEGMFLVTASEDGAIRLWGRKQVIQDAMQVDTLPERKPGILGTFLNLRNEETMDLNPEVELDLVGECLAHSGAVQVLMNIEGEGFMSGAADGLLIIWKSSQLQMVKRNRLIQGKQEQLEEDILGMHSDSIKRYNCPVAVIIRVEHIEEEDSPGREEPYVTIVATKDSVCLESSCSYLSPDRVDN</sequence>
<dbReference type="InterPro" id="IPR001680">
    <property type="entry name" value="WD40_rpt"/>
</dbReference>
<feature type="repeat" description="WD" evidence="3">
    <location>
        <begin position="319"/>
        <end position="350"/>
    </location>
</feature>
<organism evidence="4 5">
    <name type="scientific">Potamilus streckersoni</name>
    <dbReference type="NCBI Taxonomy" id="2493646"/>
    <lineage>
        <taxon>Eukaryota</taxon>
        <taxon>Metazoa</taxon>
        <taxon>Spiralia</taxon>
        <taxon>Lophotrochozoa</taxon>
        <taxon>Mollusca</taxon>
        <taxon>Bivalvia</taxon>
        <taxon>Autobranchia</taxon>
        <taxon>Heteroconchia</taxon>
        <taxon>Palaeoheterodonta</taxon>
        <taxon>Unionida</taxon>
        <taxon>Unionoidea</taxon>
        <taxon>Unionidae</taxon>
        <taxon>Ambleminae</taxon>
        <taxon>Lampsilini</taxon>
        <taxon>Potamilus</taxon>
    </lineage>
</organism>
<gene>
    <name evidence="4" type="ORF">CHS0354_014347</name>
</gene>
<dbReference type="Gene3D" id="2.130.10.10">
    <property type="entry name" value="YVTN repeat-like/Quinoprotein amine dehydrogenase"/>
    <property type="match status" value="2"/>
</dbReference>
<dbReference type="EMBL" id="JAEAOA010000884">
    <property type="protein sequence ID" value="KAK3593804.1"/>
    <property type="molecule type" value="Genomic_DNA"/>
</dbReference>
<dbReference type="SUPFAM" id="SSF50978">
    <property type="entry name" value="WD40 repeat-like"/>
    <property type="match status" value="1"/>
</dbReference>
<name>A0AAE0VXN9_9BIVA</name>
<evidence type="ECO:0008006" key="6">
    <source>
        <dbReference type="Google" id="ProtNLM"/>
    </source>
</evidence>
<dbReference type="PROSITE" id="PS50082">
    <property type="entry name" value="WD_REPEATS_2"/>
    <property type="match status" value="2"/>
</dbReference>
<dbReference type="SMART" id="SM00320">
    <property type="entry name" value="WD40"/>
    <property type="match status" value="6"/>
</dbReference>
<dbReference type="PRINTS" id="PR00320">
    <property type="entry name" value="GPROTEINBRPT"/>
</dbReference>
<keyword evidence="2" id="KW-0677">Repeat</keyword>
<evidence type="ECO:0000313" key="5">
    <source>
        <dbReference type="Proteomes" id="UP001195483"/>
    </source>
</evidence>
<keyword evidence="5" id="KW-1185">Reference proteome</keyword>
<keyword evidence="1 3" id="KW-0853">WD repeat</keyword>
<protein>
    <recommendedName>
        <fullName evidence="6">WD repeat-containing protein 41</fullName>
    </recommendedName>
</protein>
<evidence type="ECO:0000256" key="3">
    <source>
        <dbReference type="PROSITE-ProRule" id="PRU00221"/>
    </source>
</evidence>
<comment type="caution">
    <text evidence="4">The sequence shown here is derived from an EMBL/GenBank/DDBJ whole genome shotgun (WGS) entry which is preliminary data.</text>
</comment>
<dbReference type="InterPro" id="IPR015943">
    <property type="entry name" value="WD40/YVTN_repeat-like_dom_sf"/>
</dbReference>
<reference evidence="4" key="1">
    <citation type="journal article" date="2021" name="Genome Biol. Evol.">
        <title>A High-Quality Reference Genome for a Parasitic Bivalve with Doubly Uniparental Inheritance (Bivalvia: Unionida).</title>
        <authorList>
            <person name="Smith C.H."/>
        </authorList>
    </citation>
    <scope>NUCLEOTIDE SEQUENCE</scope>
    <source>
        <strain evidence="4">CHS0354</strain>
    </source>
</reference>
<evidence type="ECO:0000256" key="1">
    <source>
        <dbReference type="ARBA" id="ARBA00022574"/>
    </source>
</evidence>
<evidence type="ECO:0000313" key="4">
    <source>
        <dbReference type="EMBL" id="KAK3593804.1"/>
    </source>
</evidence>
<dbReference type="InterPro" id="IPR040102">
    <property type="entry name" value="WDR41"/>
</dbReference>
<dbReference type="InterPro" id="IPR020472">
    <property type="entry name" value="WD40_PAC1"/>
</dbReference>
<dbReference type="InterPro" id="IPR036322">
    <property type="entry name" value="WD40_repeat_dom_sf"/>
</dbReference>
<reference evidence="4" key="3">
    <citation type="submission" date="2023-05" db="EMBL/GenBank/DDBJ databases">
        <authorList>
            <person name="Smith C.H."/>
        </authorList>
    </citation>
    <scope>NUCLEOTIDE SEQUENCE</scope>
    <source>
        <strain evidence="4">CHS0354</strain>
        <tissue evidence="4">Mantle</tissue>
    </source>
</reference>
<dbReference type="PANTHER" id="PTHR22805">
    <property type="entry name" value="WDR41-RELATED"/>
    <property type="match status" value="1"/>
</dbReference>
<dbReference type="AlphaFoldDB" id="A0AAE0VXN9"/>
<dbReference type="GO" id="GO:0005765">
    <property type="term" value="C:lysosomal membrane"/>
    <property type="evidence" value="ECO:0007669"/>
    <property type="project" value="TreeGrafter"/>
</dbReference>
<dbReference type="PROSITE" id="PS50294">
    <property type="entry name" value="WD_REPEATS_REGION"/>
    <property type="match status" value="2"/>
</dbReference>
<dbReference type="PANTHER" id="PTHR22805:SF2">
    <property type="entry name" value="WD REPEAT-CONTAINING PROTEIN 41"/>
    <property type="match status" value="1"/>
</dbReference>
<feature type="repeat" description="WD" evidence="3">
    <location>
        <begin position="83"/>
        <end position="128"/>
    </location>
</feature>